<accession>A0A7D6A0G9</accession>
<proteinExistence type="predicted"/>
<evidence type="ECO:0000313" key="2">
    <source>
        <dbReference type="Proteomes" id="UP000510934"/>
    </source>
</evidence>
<sequence length="104" mass="11491">MSHQFKSGDLVVIVGANSLTQNIGKHGELREYVEPGDTYLAPNGCMYRQDDVPCWTIRGDGLAAVIDGEAVYFDFGIHEPRHLMPLRGDFAPEQQKAKEAEPCA</sequence>
<name>A0A7D6A0G9_PSEPU</name>
<dbReference type="Proteomes" id="UP000510934">
    <property type="component" value="Chromosome"/>
</dbReference>
<dbReference type="EMBL" id="CP059052">
    <property type="protein sequence ID" value="QLJ16257.1"/>
    <property type="molecule type" value="Genomic_DNA"/>
</dbReference>
<reference evidence="1 2" key="1">
    <citation type="journal article" date="2009" name="Mikrobiologiia">
        <title>[Phenanthren biodegradation and interaction of Pseudomonas putida BS3701 and Burkholderia sp.BS3702 in plant rhizosphere].</title>
        <authorList>
            <person name="Ovchinnikova A.A."/>
            <person name="Vetrova A.A."/>
            <person name="Filonov A.E."/>
            <person name="Boronin A.M."/>
        </authorList>
    </citation>
    <scope>NUCLEOTIDE SEQUENCE [LARGE SCALE GENOMIC DNA]</scope>
    <source>
        <strain evidence="1 2">BS3701</strain>
    </source>
</reference>
<evidence type="ECO:0000313" key="1">
    <source>
        <dbReference type="EMBL" id="QLJ16257.1"/>
    </source>
</evidence>
<protein>
    <submittedName>
        <fullName evidence="1">Uncharacterized protein</fullName>
    </submittedName>
</protein>
<organism evidence="1 2">
    <name type="scientific">Pseudomonas putida</name>
    <name type="common">Arthrobacter siderocapsulatus</name>
    <dbReference type="NCBI Taxonomy" id="303"/>
    <lineage>
        <taxon>Bacteria</taxon>
        <taxon>Pseudomonadati</taxon>
        <taxon>Pseudomonadota</taxon>
        <taxon>Gammaproteobacteria</taxon>
        <taxon>Pseudomonadales</taxon>
        <taxon>Pseudomonadaceae</taxon>
        <taxon>Pseudomonas</taxon>
    </lineage>
</organism>
<dbReference type="AlphaFoldDB" id="A0A7D6A0G9"/>
<gene>
    <name evidence="1" type="ORF">H0H12_10170</name>
</gene>
<dbReference type="RefSeq" id="WP_180689667.1">
    <property type="nucleotide sequence ID" value="NZ_CP059052.1"/>
</dbReference>